<feature type="compositionally biased region" description="Polar residues" evidence="10">
    <location>
        <begin position="70"/>
        <end position="89"/>
    </location>
</feature>
<evidence type="ECO:0000256" key="5">
    <source>
        <dbReference type="ARBA" id="ARBA00022519"/>
    </source>
</evidence>
<dbReference type="AlphaFoldDB" id="A0A5J4L0Q1"/>
<dbReference type="NCBIfam" id="TIGR02794">
    <property type="entry name" value="tolA_full"/>
    <property type="match status" value="1"/>
</dbReference>
<feature type="domain" description="TonB C-terminal" evidence="12">
    <location>
        <begin position="150"/>
        <end position="233"/>
    </location>
</feature>
<evidence type="ECO:0000256" key="1">
    <source>
        <dbReference type="ARBA" id="ARBA00004383"/>
    </source>
</evidence>
<gene>
    <name evidence="13" type="ORF">A45J_1071</name>
</gene>
<dbReference type="InterPro" id="IPR014161">
    <property type="entry name" value="Tol-Pal_TolA"/>
</dbReference>
<feature type="region of interest" description="Disordered" evidence="10">
    <location>
        <begin position="55"/>
        <end position="94"/>
    </location>
</feature>
<evidence type="ECO:0000256" key="6">
    <source>
        <dbReference type="ARBA" id="ARBA00022692"/>
    </source>
</evidence>
<evidence type="ECO:0000256" key="4">
    <source>
        <dbReference type="ARBA" id="ARBA00022475"/>
    </source>
</evidence>
<comment type="similarity">
    <text evidence="2">Belongs to the TonB family.</text>
</comment>
<dbReference type="GO" id="GO:0005886">
    <property type="term" value="C:plasma membrane"/>
    <property type="evidence" value="ECO:0007669"/>
    <property type="project" value="UniProtKB-SubCell"/>
</dbReference>
<evidence type="ECO:0000256" key="7">
    <source>
        <dbReference type="ARBA" id="ARBA00022927"/>
    </source>
</evidence>
<dbReference type="NCBIfam" id="TIGR01352">
    <property type="entry name" value="tonB_Cterm"/>
    <property type="match status" value="1"/>
</dbReference>
<dbReference type="PANTHER" id="PTHR33446">
    <property type="entry name" value="PROTEIN TONB-RELATED"/>
    <property type="match status" value="1"/>
</dbReference>
<proteinExistence type="inferred from homology"/>
<name>A0A5J4L0Q1_9ZZZZ</name>
<dbReference type="InterPro" id="IPR006260">
    <property type="entry name" value="TonB/TolA_C"/>
</dbReference>
<sequence length="233" mass="25498">MKTSGIYSAFTFSLFLHVLIAAIALVIAQHSSLYKLSQTYIVTIVDSTAFSNQQSATVSSRPSETEVHGSNHQQAKSETQSINTSPKSKNTSKRDEIAIKEQIEALQAKKKIEKMAALRKIVDIGGIKSEVRTQKSEAKTKDSTSGNQAFGGDYYSTVINKIKQQWIFPESIDKDLLAIVTIKIAKDGSVTISKIERSSGNALFDRSALRAISKASPLPPPPQEIEIGVRFKP</sequence>
<dbReference type="SUPFAM" id="SSF74653">
    <property type="entry name" value="TolA/TonB C-terminal domain"/>
    <property type="match status" value="1"/>
</dbReference>
<keyword evidence="6 11" id="KW-0812">Transmembrane</keyword>
<evidence type="ECO:0000256" key="8">
    <source>
        <dbReference type="ARBA" id="ARBA00022989"/>
    </source>
</evidence>
<keyword evidence="7" id="KW-0653">Protein transport</keyword>
<dbReference type="InterPro" id="IPR051045">
    <property type="entry name" value="TonB-dependent_transducer"/>
</dbReference>
<dbReference type="GO" id="GO:0043213">
    <property type="term" value="P:bacteriocin transport"/>
    <property type="evidence" value="ECO:0007669"/>
    <property type="project" value="InterPro"/>
</dbReference>
<dbReference type="PROSITE" id="PS52015">
    <property type="entry name" value="TONB_CTD"/>
    <property type="match status" value="1"/>
</dbReference>
<evidence type="ECO:0000313" key="13">
    <source>
        <dbReference type="EMBL" id="GER93333.1"/>
    </source>
</evidence>
<dbReference type="InterPro" id="IPR037682">
    <property type="entry name" value="TonB_C"/>
</dbReference>
<dbReference type="Pfam" id="PF13103">
    <property type="entry name" value="TonB_2"/>
    <property type="match status" value="1"/>
</dbReference>
<comment type="subcellular location">
    <subcellularLocation>
        <location evidence="1">Cell inner membrane</location>
        <topology evidence="1">Single-pass membrane protein</topology>
        <orientation evidence="1">Periplasmic side</orientation>
    </subcellularLocation>
</comment>
<evidence type="ECO:0000256" key="3">
    <source>
        <dbReference type="ARBA" id="ARBA00022448"/>
    </source>
</evidence>
<evidence type="ECO:0000256" key="10">
    <source>
        <dbReference type="SAM" id="MobiDB-lite"/>
    </source>
</evidence>
<organism evidence="13">
    <name type="scientific">hot springs metagenome</name>
    <dbReference type="NCBI Taxonomy" id="433727"/>
    <lineage>
        <taxon>unclassified sequences</taxon>
        <taxon>metagenomes</taxon>
        <taxon>ecological metagenomes</taxon>
    </lineage>
</organism>
<keyword evidence="5" id="KW-0997">Cell inner membrane</keyword>
<reference evidence="13" key="1">
    <citation type="submission" date="2019-10" db="EMBL/GenBank/DDBJ databases">
        <title>Metagenomic sequencing of thiosulfate-disproportionating enrichment culture.</title>
        <authorList>
            <person name="Umezawa K."/>
            <person name="Kojima H."/>
            <person name="Fukui M."/>
        </authorList>
    </citation>
    <scope>NUCLEOTIDE SEQUENCE</scope>
    <source>
        <strain evidence="13">45J</strain>
    </source>
</reference>
<dbReference type="GO" id="GO:0015031">
    <property type="term" value="P:protein transport"/>
    <property type="evidence" value="ECO:0007669"/>
    <property type="project" value="UniProtKB-KW"/>
</dbReference>
<evidence type="ECO:0000256" key="11">
    <source>
        <dbReference type="SAM" id="Phobius"/>
    </source>
</evidence>
<dbReference type="EMBL" id="BLAB01000001">
    <property type="protein sequence ID" value="GER93333.1"/>
    <property type="molecule type" value="Genomic_DNA"/>
</dbReference>
<feature type="transmembrane region" description="Helical" evidence="11">
    <location>
        <begin position="6"/>
        <end position="28"/>
    </location>
</feature>
<dbReference type="Gene3D" id="3.30.1150.10">
    <property type="match status" value="1"/>
</dbReference>
<keyword evidence="3" id="KW-0813">Transport</keyword>
<accession>A0A5J4L0Q1</accession>
<keyword evidence="9 11" id="KW-0472">Membrane</keyword>
<comment type="caution">
    <text evidence="13">The sequence shown here is derived from an EMBL/GenBank/DDBJ whole genome shotgun (WGS) entry which is preliminary data.</text>
</comment>
<dbReference type="PANTHER" id="PTHR33446:SF13">
    <property type="entry name" value="TONB PROTEIN"/>
    <property type="match status" value="1"/>
</dbReference>
<evidence type="ECO:0000259" key="12">
    <source>
        <dbReference type="PROSITE" id="PS52015"/>
    </source>
</evidence>
<protein>
    <recommendedName>
        <fullName evidence="12">TonB C-terminal domain-containing protein</fullName>
    </recommendedName>
</protein>
<dbReference type="GO" id="GO:0019534">
    <property type="term" value="F:toxin transmembrane transporter activity"/>
    <property type="evidence" value="ECO:0007669"/>
    <property type="project" value="InterPro"/>
</dbReference>
<evidence type="ECO:0000256" key="9">
    <source>
        <dbReference type="ARBA" id="ARBA00023136"/>
    </source>
</evidence>
<keyword evidence="4" id="KW-1003">Cell membrane</keyword>
<keyword evidence="8 11" id="KW-1133">Transmembrane helix</keyword>
<evidence type="ECO:0000256" key="2">
    <source>
        <dbReference type="ARBA" id="ARBA00006555"/>
    </source>
</evidence>